<reference evidence="2" key="1">
    <citation type="submission" date="2020-05" db="EMBL/GenBank/DDBJ databases">
        <title>Phylogenomic resolution of chytrid fungi.</title>
        <authorList>
            <person name="Stajich J.E."/>
            <person name="Amses K."/>
            <person name="Simmons R."/>
            <person name="Seto K."/>
            <person name="Myers J."/>
            <person name="Bonds A."/>
            <person name="Quandt C.A."/>
            <person name="Barry K."/>
            <person name="Liu P."/>
            <person name="Grigoriev I."/>
            <person name="Longcore J.E."/>
            <person name="James T.Y."/>
        </authorList>
    </citation>
    <scope>NUCLEOTIDE SEQUENCE</scope>
    <source>
        <strain evidence="2">JEL0513</strain>
    </source>
</reference>
<feature type="region of interest" description="Disordered" evidence="1">
    <location>
        <begin position="1"/>
        <end position="24"/>
    </location>
</feature>
<evidence type="ECO:0000313" key="2">
    <source>
        <dbReference type="EMBL" id="KAJ3141958.1"/>
    </source>
</evidence>
<name>A0AAD5XIE4_9FUNG</name>
<accession>A0AAD5XIE4</accession>
<proteinExistence type="predicted"/>
<organism evidence="2 3">
    <name type="scientific">Physocladia obscura</name>
    <dbReference type="NCBI Taxonomy" id="109957"/>
    <lineage>
        <taxon>Eukaryota</taxon>
        <taxon>Fungi</taxon>
        <taxon>Fungi incertae sedis</taxon>
        <taxon>Chytridiomycota</taxon>
        <taxon>Chytridiomycota incertae sedis</taxon>
        <taxon>Chytridiomycetes</taxon>
        <taxon>Chytridiales</taxon>
        <taxon>Chytriomycetaceae</taxon>
        <taxon>Physocladia</taxon>
    </lineage>
</organism>
<dbReference type="Proteomes" id="UP001211907">
    <property type="component" value="Unassembled WGS sequence"/>
</dbReference>
<protein>
    <submittedName>
        <fullName evidence="2">Uncharacterized protein</fullName>
    </submittedName>
</protein>
<comment type="caution">
    <text evidence="2">The sequence shown here is derived from an EMBL/GenBank/DDBJ whole genome shotgun (WGS) entry which is preliminary data.</text>
</comment>
<gene>
    <name evidence="2" type="ORF">HK100_004746</name>
</gene>
<dbReference type="AlphaFoldDB" id="A0AAD5XIE4"/>
<evidence type="ECO:0000256" key="1">
    <source>
        <dbReference type="SAM" id="MobiDB-lite"/>
    </source>
</evidence>
<sequence length="293" mass="32132">METKQTKRNSGNENSIHESNARSENNLAWSWVNIAVGVDQPNDSRRTREPKLAFERVTSPLQIDHQATANSNQNNRNTNTANASPSAYLSADDDEADAILASLAPPPTFLTETPPFARPFKTFKKSPLTSPISSSGNSNQNFISTTSSLLSDDISGNGRVASRRFVKRIQNPINDDGSPSGYVSSGFNSELERENYDEDIIDNVSSHGSLSSSSTGEQALIVPAQLHLSFHHLSESGEFDPSFFNIDQGVSDNSSLTHNFAGNSYLQRKAELSENHKPFESHDDDNDDNINGW</sequence>
<keyword evidence="3" id="KW-1185">Reference proteome</keyword>
<evidence type="ECO:0000313" key="3">
    <source>
        <dbReference type="Proteomes" id="UP001211907"/>
    </source>
</evidence>
<feature type="compositionally biased region" description="Low complexity" evidence="1">
    <location>
        <begin position="67"/>
        <end position="87"/>
    </location>
</feature>
<feature type="region of interest" description="Disordered" evidence="1">
    <location>
        <begin position="55"/>
        <end position="88"/>
    </location>
</feature>
<dbReference type="EMBL" id="JADGJH010000023">
    <property type="protein sequence ID" value="KAJ3141958.1"/>
    <property type="molecule type" value="Genomic_DNA"/>
</dbReference>